<dbReference type="InterPro" id="IPR052743">
    <property type="entry name" value="Glutaminase_GtaA"/>
</dbReference>
<dbReference type="Pfam" id="PF17168">
    <property type="entry name" value="DUF5127"/>
    <property type="match status" value="1"/>
</dbReference>
<dbReference type="OrthoDB" id="3918848at2759"/>
<dbReference type="Pfam" id="PF16335">
    <property type="entry name" value="GtaA_6_Hairpin"/>
    <property type="match status" value="1"/>
</dbReference>
<evidence type="ECO:0008006" key="6">
    <source>
        <dbReference type="Google" id="ProtNLM"/>
    </source>
</evidence>
<dbReference type="Proteomes" id="UP000807306">
    <property type="component" value="Unassembled WGS sequence"/>
</dbReference>
<feature type="chain" id="PRO_5040194072" description="Glutaminase A" evidence="1">
    <location>
        <begin position="24"/>
        <end position="618"/>
    </location>
</feature>
<evidence type="ECO:0000256" key="1">
    <source>
        <dbReference type="SAM" id="SignalP"/>
    </source>
</evidence>
<dbReference type="EMBL" id="MU157857">
    <property type="protein sequence ID" value="KAF9527912.1"/>
    <property type="molecule type" value="Genomic_DNA"/>
</dbReference>
<dbReference type="InterPro" id="IPR033433">
    <property type="entry name" value="GtaA_N"/>
</dbReference>
<dbReference type="AlphaFoldDB" id="A0A9P6JNY8"/>
<keyword evidence="5" id="KW-1185">Reference proteome</keyword>
<gene>
    <name evidence="4" type="ORF">CPB83DRAFT_371296</name>
</gene>
<protein>
    <recommendedName>
        <fullName evidence="6">Glutaminase A</fullName>
    </recommendedName>
</protein>
<organism evidence="4 5">
    <name type="scientific">Crepidotus variabilis</name>
    <dbReference type="NCBI Taxonomy" id="179855"/>
    <lineage>
        <taxon>Eukaryota</taxon>
        <taxon>Fungi</taxon>
        <taxon>Dikarya</taxon>
        <taxon>Basidiomycota</taxon>
        <taxon>Agaricomycotina</taxon>
        <taxon>Agaricomycetes</taxon>
        <taxon>Agaricomycetidae</taxon>
        <taxon>Agaricales</taxon>
        <taxon>Agaricineae</taxon>
        <taxon>Crepidotaceae</taxon>
        <taxon>Crepidotus</taxon>
    </lineage>
</organism>
<proteinExistence type="predicted"/>
<dbReference type="InterPro" id="IPR032514">
    <property type="entry name" value="GtaA_central"/>
</dbReference>
<feature type="signal peptide" evidence="1">
    <location>
        <begin position="1"/>
        <end position="23"/>
    </location>
</feature>
<dbReference type="PANTHER" id="PTHR31987">
    <property type="entry name" value="GLUTAMINASE A-RELATED"/>
    <property type="match status" value="1"/>
</dbReference>
<evidence type="ECO:0000313" key="4">
    <source>
        <dbReference type="EMBL" id="KAF9527912.1"/>
    </source>
</evidence>
<dbReference type="GO" id="GO:0005975">
    <property type="term" value="P:carbohydrate metabolic process"/>
    <property type="evidence" value="ECO:0007669"/>
    <property type="project" value="InterPro"/>
</dbReference>
<reference evidence="4" key="1">
    <citation type="submission" date="2020-11" db="EMBL/GenBank/DDBJ databases">
        <authorList>
            <consortium name="DOE Joint Genome Institute"/>
            <person name="Ahrendt S."/>
            <person name="Riley R."/>
            <person name="Andreopoulos W."/>
            <person name="Labutti K."/>
            <person name="Pangilinan J."/>
            <person name="Ruiz-Duenas F.J."/>
            <person name="Barrasa J.M."/>
            <person name="Sanchez-Garcia M."/>
            <person name="Camarero S."/>
            <person name="Miyauchi S."/>
            <person name="Serrano A."/>
            <person name="Linde D."/>
            <person name="Babiker R."/>
            <person name="Drula E."/>
            <person name="Ayuso-Fernandez I."/>
            <person name="Pacheco R."/>
            <person name="Padilla G."/>
            <person name="Ferreira P."/>
            <person name="Barriuso J."/>
            <person name="Kellner H."/>
            <person name="Castanera R."/>
            <person name="Alfaro M."/>
            <person name="Ramirez L."/>
            <person name="Pisabarro A.G."/>
            <person name="Kuo A."/>
            <person name="Tritt A."/>
            <person name="Lipzen A."/>
            <person name="He G."/>
            <person name="Yan M."/>
            <person name="Ng V."/>
            <person name="Cullen D."/>
            <person name="Martin F."/>
            <person name="Rosso M.-N."/>
            <person name="Henrissat B."/>
            <person name="Hibbett D."/>
            <person name="Martinez A.T."/>
            <person name="Grigoriev I.V."/>
        </authorList>
    </citation>
    <scope>NUCLEOTIDE SEQUENCE</scope>
    <source>
        <strain evidence="4">CBS 506.95</strain>
    </source>
</reference>
<evidence type="ECO:0000313" key="5">
    <source>
        <dbReference type="Proteomes" id="UP000807306"/>
    </source>
</evidence>
<name>A0A9P6JNY8_9AGAR</name>
<comment type="caution">
    <text evidence="4">The sequence shown here is derived from an EMBL/GenBank/DDBJ whole genome shotgun (WGS) entry which is preliminary data.</text>
</comment>
<accession>A0A9P6JNY8</accession>
<dbReference type="SUPFAM" id="SSF48208">
    <property type="entry name" value="Six-hairpin glycosidases"/>
    <property type="match status" value="1"/>
</dbReference>
<evidence type="ECO:0000259" key="2">
    <source>
        <dbReference type="Pfam" id="PF16335"/>
    </source>
</evidence>
<dbReference type="PANTHER" id="PTHR31987:SF1">
    <property type="entry name" value="GLUTAMINASE A"/>
    <property type="match status" value="1"/>
</dbReference>
<evidence type="ECO:0000259" key="3">
    <source>
        <dbReference type="Pfam" id="PF17168"/>
    </source>
</evidence>
<dbReference type="InterPro" id="IPR008928">
    <property type="entry name" value="6-hairpin_glycosidase_sf"/>
</dbReference>
<sequence length="618" mass="67635">MAIHDHLLLLVVLFSWTSSPVLAQYASSFPSPMSMITKTAYLNSWTQINSSVPTAGNTPFFWGRQDLGWMTAIRVDGTSYVLTASQNNFQLAQGLAAAITPTRSVFTMQAGSVNLNLTYISPIEPSDWVLQSLPFGYLAIDIWSADDKPHSVQLYSDISGQWISGNQGNVMTWSTTTTAKSIYHQAARQQKAAMGEIQGFAEDSTVYLAVPLSTPFVTHQTASFNVSRSIFAENGKLDNTANTTYRAIGKDYPVLAFAADLGNIEKTSSPIVFALGLVRDPVVTYRKNGALENRPPLFRTRWKTETAAIDDFLANFSNALSRAIDFDTKIMSDAGKVSGNYSDLVAASLRQTMAPLEFTTAPNGDFDGDLRVFLKDLGTTDRINPVDTLYAAFPAYLYLNTSLAGHLLEPLLEFQSSSGYTNAYAAPDLGTWPNALGNTTDQKAFAVENCGSMLIMALAHAQKSGDGTLIQKYYKLLKGWADYLVTNTLVPTGYLSADNTSSTTSNLALKGITGIWAMSKINEALGSTGTQNNLTQSYLATAKDYAKQWQTRAFLGDHIASDYGSSTNWGLIYNLYAPKLLNSDLIPENIFDTQASWYRSQLPKGLFDAIYLLILRTH</sequence>
<feature type="domain" description="Glutaminase A central" evidence="2">
    <location>
        <begin position="339"/>
        <end position="601"/>
    </location>
</feature>
<keyword evidence="1" id="KW-0732">Signal</keyword>
<feature type="domain" description="Glutaminase A N-terminal" evidence="3">
    <location>
        <begin position="102"/>
        <end position="333"/>
    </location>
</feature>